<feature type="transmembrane region" description="Helical" evidence="1">
    <location>
        <begin position="399"/>
        <end position="419"/>
    </location>
</feature>
<organism evidence="4 5">
    <name type="scientific">Porcincola intestinalis</name>
    <dbReference type="NCBI Taxonomy" id="2606632"/>
    <lineage>
        <taxon>Bacteria</taxon>
        <taxon>Bacillati</taxon>
        <taxon>Bacillota</taxon>
        <taxon>Clostridia</taxon>
        <taxon>Lachnospirales</taxon>
        <taxon>Lachnospiraceae</taxon>
        <taxon>Porcincola</taxon>
    </lineage>
</organism>
<evidence type="ECO:0000256" key="1">
    <source>
        <dbReference type="SAM" id="Phobius"/>
    </source>
</evidence>
<keyword evidence="1" id="KW-1133">Transmembrane helix</keyword>
<evidence type="ECO:0000313" key="5">
    <source>
        <dbReference type="Proteomes" id="UP000481852"/>
    </source>
</evidence>
<dbReference type="Pfam" id="PF10633">
    <property type="entry name" value="NPCBM_assoc"/>
    <property type="match status" value="3"/>
</dbReference>
<dbReference type="Gene3D" id="2.60.40.10">
    <property type="entry name" value="Immunoglobulins"/>
    <property type="match status" value="1"/>
</dbReference>
<feature type="domain" description="Alpha-galactosidase NEW3" evidence="3">
    <location>
        <begin position="307"/>
        <end position="380"/>
    </location>
</feature>
<dbReference type="InterPro" id="IPR018905">
    <property type="entry name" value="A-galactase_NEW3"/>
</dbReference>
<dbReference type="PANTHER" id="PTHR39198">
    <property type="entry name" value="HYPOTHETICAL MEMBRANE PROTEIN, CONSERVED"/>
    <property type="match status" value="1"/>
</dbReference>
<dbReference type="PANTHER" id="PTHR39198:SF1">
    <property type="entry name" value="ALPHA-GALACTOSIDASE NEW3 DOMAIN-CONTAINING PROTEIN"/>
    <property type="match status" value="1"/>
</dbReference>
<feature type="chain" id="PRO_5027062577" description="Alpha-galactosidase NEW3 domain-containing protein" evidence="2">
    <location>
        <begin position="40"/>
        <end position="425"/>
    </location>
</feature>
<keyword evidence="2" id="KW-0732">Signal</keyword>
<dbReference type="InterPro" id="IPR013783">
    <property type="entry name" value="Ig-like_fold"/>
</dbReference>
<feature type="domain" description="Alpha-galactosidase NEW3" evidence="3">
    <location>
        <begin position="74"/>
        <end position="156"/>
    </location>
</feature>
<dbReference type="RefSeq" id="WP_154523719.1">
    <property type="nucleotide sequence ID" value="NZ_JAQYJL010000016.1"/>
</dbReference>
<reference evidence="4 5" key="1">
    <citation type="submission" date="2019-08" db="EMBL/GenBank/DDBJ databases">
        <title>In-depth cultivation of the pig gut microbiome towards novel bacterial diversity and tailored functional studies.</title>
        <authorList>
            <person name="Wylensek D."/>
            <person name="Hitch T.C.A."/>
            <person name="Clavel T."/>
        </authorList>
    </citation>
    <scope>NUCLEOTIDE SEQUENCE [LARGE SCALE GENOMIC DNA]</scope>
    <source>
        <strain evidence="4 5">Oil+RF-744-WCA-WT-11</strain>
    </source>
</reference>
<keyword evidence="1" id="KW-0472">Membrane</keyword>
<keyword evidence="1" id="KW-0812">Transmembrane</keyword>
<proteinExistence type="predicted"/>
<comment type="caution">
    <text evidence="4">The sequence shown here is derived from an EMBL/GenBank/DDBJ whole genome shotgun (WGS) entry which is preliminary data.</text>
</comment>
<gene>
    <name evidence="4" type="ORF">FYJ35_04345</name>
</gene>
<evidence type="ECO:0000256" key="2">
    <source>
        <dbReference type="SAM" id="SignalP"/>
    </source>
</evidence>
<dbReference type="Proteomes" id="UP000481852">
    <property type="component" value="Unassembled WGS sequence"/>
</dbReference>
<sequence>MEKATVRSNRAGIAKNVVLAGVLCSAIAAWSFTSVNAYAAGSSTASQSETEAPAPTVSGTDVVFSTDYPGVSVKPGDSTTFSLYLTNDGDKQDTVELSAADLPDGWTGSFKGSSSEVSMVHVAAAQTKEASPTLSYALSIPEDAKEGTYNLTLEAKGDSTDAKLPLTVKVDKNEKGVAAGEFTAEYPEQQGASSTNFSFSTTLKNNGSANATYALAADNVPDGWTVTFTPSGASAQSASVPVDAGSSSSITVAVTPSKDAKQGDYEIDCTATSGDETLKLPLTVTVTGTYGMTLTTPSGNLSAKAYAGEGKKVTLEVQNTGNVALKNVQLTSQASTDWNVEFDNSTIDSIDPGASKEVTATITPAKDAVIGDYVTAITAKNDNASSEADLRVSVQNHTGWGVVAIVIIAALVVSLGAIIRKFGRR</sequence>
<feature type="signal peptide" evidence="2">
    <location>
        <begin position="1"/>
        <end position="39"/>
    </location>
</feature>
<name>A0A6L5X247_9FIRM</name>
<accession>A0A6L5X247</accession>
<dbReference type="AlphaFoldDB" id="A0A6L5X247"/>
<keyword evidence="5" id="KW-1185">Reference proteome</keyword>
<dbReference type="EMBL" id="VULZ01000003">
    <property type="protein sequence ID" value="MSS14280.1"/>
    <property type="molecule type" value="Genomic_DNA"/>
</dbReference>
<feature type="domain" description="Alpha-galactosidase NEW3" evidence="3">
    <location>
        <begin position="199"/>
        <end position="272"/>
    </location>
</feature>
<protein>
    <recommendedName>
        <fullName evidence="3">Alpha-galactosidase NEW3 domain-containing protein</fullName>
    </recommendedName>
</protein>
<evidence type="ECO:0000313" key="4">
    <source>
        <dbReference type="EMBL" id="MSS14280.1"/>
    </source>
</evidence>
<evidence type="ECO:0000259" key="3">
    <source>
        <dbReference type="Pfam" id="PF10633"/>
    </source>
</evidence>